<organism evidence="2">
    <name type="scientific">Musca domestica</name>
    <name type="common">House fly</name>
    <dbReference type="NCBI Taxonomy" id="7370"/>
    <lineage>
        <taxon>Eukaryota</taxon>
        <taxon>Metazoa</taxon>
        <taxon>Ecdysozoa</taxon>
        <taxon>Arthropoda</taxon>
        <taxon>Hexapoda</taxon>
        <taxon>Insecta</taxon>
        <taxon>Pterygota</taxon>
        <taxon>Neoptera</taxon>
        <taxon>Endopterygota</taxon>
        <taxon>Diptera</taxon>
        <taxon>Brachycera</taxon>
        <taxon>Muscomorpha</taxon>
        <taxon>Muscoidea</taxon>
        <taxon>Muscidae</taxon>
        <taxon>Musca</taxon>
    </lineage>
</organism>
<dbReference type="AlphaFoldDB" id="A0A1I8MQC5"/>
<dbReference type="VEuPathDB" id="VectorBase:MDOMA2_017717"/>
<feature type="compositionally biased region" description="Polar residues" evidence="1">
    <location>
        <begin position="220"/>
        <end position="230"/>
    </location>
</feature>
<dbReference type="eggNOG" id="ENOG502T7XY">
    <property type="taxonomic scope" value="Eukaryota"/>
</dbReference>
<evidence type="ECO:0000256" key="1">
    <source>
        <dbReference type="SAM" id="MobiDB-lite"/>
    </source>
</evidence>
<name>A0A1I8MQC5_MUSDO</name>
<evidence type="ECO:0000313" key="2">
    <source>
        <dbReference type="EnsemblMetazoa" id="MDOA007365-PA"/>
    </source>
</evidence>
<accession>A0A1I8MQC5</accession>
<reference evidence="2" key="1">
    <citation type="submission" date="2020-05" db="UniProtKB">
        <authorList>
            <consortium name="EnsemblMetazoa"/>
        </authorList>
    </citation>
    <scope>IDENTIFICATION</scope>
    <source>
        <strain evidence="2">Aabys</strain>
    </source>
</reference>
<feature type="region of interest" description="Disordered" evidence="1">
    <location>
        <begin position="366"/>
        <end position="398"/>
    </location>
</feature>
<dbReference type="OrthoDB" id="2134133at2759"/>
<protein>
    <submittedName>
        <fullName evidence="2">Uncharacterized protein</fullName>
    </submittedName>
</protein>
<sequence>MTSALDFYKKPKVLHSPSFDDDEDDGLFANDEDDEYLQEVPYTSSSSIDRGSIGSIPWNDDAIRLNQLEWEKVENMLAGTEDLPADEDLRKEILDWQKKFPKLMGRKAGAYRLKALSSDTLESLPSLNISSSDEGEMDDDITLTRGRQIKHEDSTVSQNYRPAFRKASDESNEINSLLKNFTLTTVPLKLNERENTQNPGNKRKCATSSSSSFSPPTPTNVPIAQPTTSSHQHRLRMPPILNVLESTRKFRNLGRHQVNPSFVQLTHVQQAKSAVITQDQNGRSRFNAGHRSAWHVPLAANRFFNNRNSIILPSISSRQQIIQHYNSQPMTISNSSDVNTTTTPSSTREHFRRTNANMYKTYQSTTIKRDKFNDPSTTASSTQTTNNNTSNSGRSISAAVPTYHPRSTFNVFYLPYSASKFHAFK</sequence>
<dbReference type="EnsemblMetazoa" id="MDOA007365-RA">
    <property type="protein sequence ID" value="MDOA007365-PA"/>
    <property type="gene ID" value="MDOA007365"/>
</dbReference>
<feature type="region of interest" description="Disordered" evidence="1">
    <location>
        <begin position="189"/>
        <end position="234"/>
    </location>
</feature>
<dbReference type="KEGG" id="mde:101900843"/>
<feature type="compositionally biased region" description="Low complexity" evidence="1">
    <location>
        <begin position="376"/>
        <end position="392"/>
    </location>
</feature>
<gene>
    <name evidence="2" type="primary">101900843</name>
</gene>
<dbReference type="RefSeq" id="XP_005182140.2">
    <property type="nucleotide sequence ID" value="XM_005182083.4"/>
</dbReference>
<proteinExistence type="predicted"/>
<dbReference type="VEuPathDB" id="VectorBase:MDOA007365"/>